<comment type="similarity">
    <text evidence="7">Belongs to the inorganic phosphate transporter (PiT) (TC 2.A.20) family.</text>
</comment>
<keyword evidence="4 7" id="KW-0812">Transmembrane</keyword>
<keyword evidence="6 7" id="KW-0472">Membrane</keyword>
<proteinExistence type="inferred from homology"/>
<evidence type="ECO:0000256" key="6">
    <source>
        <dbReference type="ARBA" id="ARBA00023136"/>
    </source>
</evidence>
<organism evidence="8 9">
    <name type="scientific">Cyclostephanos tholiformis</name>
    <dbReference type="NCBI Taxonomy" id="382380"/>
    <lineage>
        <taxon>Eukaryota</taxon>
        <taxon>Sar</taxon>
        <taxon>Stramenopiles</taxon>
        <taxon>Ochrophyta</taxon>
        <taxon>Bacillariophyta</taxon>
        <taxon>Coscinodiscophyceae</taxon>
        <taxon>Thalassiosirophycidae</taxon>
        <taxon>Stephanodiscales</taxon>
        <taxon>Stephanodiscaceae</taxon>
        <taxon>Cyclostephanos</taxon>
    </lineage>
</organism>
<dbReference type="InterPro" id="IPR001204">
    <property type="entry name" value="Phos_transporter"/>
</dbReference>
<evidence type="ECO:0000256" key="3">
    <source>
        <dbReference type="ARBA" id="ARBA00022592"/>
    </source>
</evidence>
<feature type="transmembrane region" description="Helical" evidence="7">
    <location>
        <begin position="181"/>
        <end position="200"/>
    </location>
</feature>
<dbReference type="AlphaFoldDB" id="A0ABD3RWQ5"/>
<evidence type="ECO:0000313" key="9">
    <source>
        <dbReference type="Proteomes" id="UP001530377"/>
    </source>
</evidence>
<keyword evidence="2 7" id="KW-0813">Transport</keyword>
<keyword evidence="9" id="KW-1185">Reference proteome</keyword>
<feature type="transmembrane region" description="Helical" evidence="7">
    <location>
        <begin position="499"/>
        <end position="519"/>
    </location>
</feature>
<dbReference type="Pfam" id="PF01384">
    <property type="entry name" value="PHO4"/>
    <property type="match status" value="1"/>
</dbReference>
<dbReference type="GO" id="GO:0016020">
    <property type="term" value="C:membrane"/>
    <property type="evidence" value="ECO:0007669"/>
    <property type="project" value="UniProtKB-SubCell"/>
</dbReference>
<sequence>MALTEYLWIAVLGGIVGFMYGFLIGANDVANAFASSVSAKSITLRQAVLIASICEFGGAVLLGAAVTSTVRSKLFDVDLFETEPEVLMFGMFISLFSANIWLFIATYFGMPVSTTHDVVGCILGFALAAKGWSAIHWDVVIKIMISWIASPLCAGTIAAIFFSLVKFFVMRSEQPYERAYYTFPVVLTIGVGINLFYVLVKGAAYFKLEEKLGIGYLLLISFGSGLFFGLLWIFVFGPCAKRQIEVKMAEKAAATEKKADVEAASSPAVANEEDDFDSFQKFIGGDGPAPEAKPRQEVVRAHAVVTPEPAATEVSTSWFQKFKDNTVDQDLYAQSMHESAKAESIWDNEEQFDEGAENLFNYIQVFTASMNSFAHGANDVANTIAPMSAVIEIYMSGEAGSKTAVPRWMLAYGGFAIVVGLLLYGYRVMKSLGYKLTMLSPSRGTSAELGASLTSVTASFIGIPVSTTQCIVGAVTAVGLVGGRQAVDWLFLLKICGSWVGLFMVAVLFSAGLFSFCFYSPGKIYPAYLIDPVEEEE</sequence>
<keyword evidence="5 7" id="KW-1133">Transmembrane helix</keyword>
<evidence type="ECO:0000256" key="1">
    <source>
        <dbReference type="ARBA" id="ARBA00004141"/>
    </source>
</evidence>
<feature type="transmembrane region" description="Helical" evidence="7">
    <location>
        <begin position="86"/>
        <end position="106"/>
    </location>
</feature>
<name>A0ABD3RWQ5_9STRA</name>
<feature type="transmembrane region" description="Helical" evidence="7">
    <location>
        <begin position="6"/>
        <end position="26"/>
    </location>
</feature>
<accession>A0ABD3RWQ5</accession>
<dbReference type="Proteomes" id="UP001530377">
    <property type="component" value="Unassembled WGS sequence"/>
</dbReference>
<dbReference type="GO" id="GO:0006817">
    <property type="term" value="P:phosphate ion transport"/>
    <property type="evidence" value="ECO:0007669"/>
    <property type="project" value="UniProtKB-KW"/>
</dbReference>
<dbReference type="EMBL" id="JALLPB020000137">
    <property type="protein sequence ID" value="KAL3816662.1"/>
    <property type="molecule type" value="Genomic_DNA"/>
</dbReference>
<comment type="subcellular location">
    <subcellularLocation>
        <location evidence="1 7">Membrane</location>
        <topology evidence="1 7">Multi-pass membrane protein</topology>
    </subcellularLocation>
</comment>
<evidence type="ECO:0000256" key="2">
    <source>
        <dbReference type="ARBA" id="ARBA00022448"/>
    </source>
</evidence>
<protein>
    <recommendedName>
        <fullName evidence="7">Phosphate transporter</fullName>
    </recommendedName>
</protein>
<feature type="transmembrane region" description="Helical" evidence="7">
    <location>
        <begin position="212"/>
        <end position="237"/>
    </location>
</feature>
<comment type="function">
    <text evidence="7">Sodium-phosphate symporter.</text>
</comment>
<evidence type="ECO:0000256" key="5">
    <source>
        <dbReference type="ARBA" id="ARBA00022989"/>
    </source>
</evidence>
<reference evidence="8 9" key="1">
    <citation type="submission" date="2024-10" db="EMBL/GenBank/DDBJ databases">
        <title>Updated reference genomes for cyclostephanoid diatoms.</title>
        <authorList>
            <person name="Roberts W.R."/>
            <person name="Alverson A.J."/>
        </authorList>
    </citation>
    <scope>NUCLEOTIDE SEQUENCE [LARGE SCALE GENOMIC DNA]</scope>
    <source>
        <strain evidence="8 9">AJA228-03</strain>
    </source>
</reference>
<feature type="transmembrane region" description="Helical" evidence="7">
    <location>
        <begin position="47"/>
        <end position="66"/>
    </location>
</feature>
<evidence type="ECO:0000313" key="8">
    <source>
        <dbReference type="EMBL" id="KAL3816662.1"/>
    </source>
</evidence>
<dbReference type="PANTHER" id="PTHR11101">
    <property type="entry name" value="PHOSPHATE TRANSPORTER"/>
    <property type="match status" value="1"/>
</dbReference>
<gene>
    <name evidence="8" type="ORF">ACHAXA_003852</name>
</gene>
<evidence type="ECO:0000256" key="4">
    <source>
        <dbReference type="ARBA" id="ARBA00022692"/>
    </source>
</evidence>
<keyword evidence="3 7" id="KW-0592">Phosphate transport</keyword>
<evidence type="ECO:0000256" key="7">
    <source>
        <dbReference type="RuleBase" id="RU363058"/>
    </source>
</evidence>
<feature type="transmembrane region" description="Helical" evidence="7">
    <location>
        <begin position="143"/>
        <end position="169"/>
    </location>
</feature>
<feature type="transmembrane region" description="Helical" evidence="7">
    <location>
        <begin position="409"/>
        <end position="429"/>
    </location>
</feature>
<comment type="caution">
    <text evidence="8">The sequence shown here is derived from an EMBL/GenBank/DDBJ whole genome shotgun (WGS) entry which is preliminary data.</text>
</comment>
<dbReference type="PANTHER" id="PTHR11101:SF80">
    <property type="entry name" value="PHOSPHATE TRANSPORTER"/>
    <property type="match status" value="1"/>
</dbReference>